<dbReference type="PANTHER" id="PTHR39937:SF1">
    <property type="entry name" value="ATP SYNTHASE PROTEIN 8"/>
    <property type="match status" value="1"/>
</dbReference>
<keyword evidence="5 12" id="KW-0812">Transmembrane</keyword>
<evidence type="ECO:0000256" key="3">
    <source>
        <dbReference type="ARBA" id="ARBA00022448"/>
    </source>
</evidence>
<evidence type="ECO:0000313" key="14">
    <source>
        <dbReference type="EMBL" id="AJW75537.1"/>
    </source>
</evidence>
<dbReference type="Pfam" id="PF00895">
    <property type="entry name" value="ATP-synt_8"/>
    <property type="match status" value="1"/>
</dbReference>
<geneLocation type="mitochondrion" evidence="14"/>
<evidence type="ECO:0000256" key="13">
    <source>
        <dbReference type="SAM" id="Phobius"/>
    </source>
</evidence>
<dbReference type="PANTHER" id="PTHR39937">
    <property type="entry name" value="ATP SYNTHASE PROTEIN 8"/>
    <property type="match status" value="1"/>
</dbReference>
<keyword evidence="9 12" id="KW-0496">Mitochondrion</keyword>
<dbReference type="InterPro" id="IPR001421">
    <property type="entry name" value="ATP8_metazoa"/>
</dbReference>
<evidence type="ECO:0000256" key="6">
    <source>
        <dbReference type="ARBA" id="ARBA00022781"/>
    </source>
</evidence>
<keyword evidence="4 12" id="KW-0138">CF(0)</keyword>
<dbReference type="GO" id="GO:0015078">
    <property type="term" value="F:proton transmembrane transporter activity"/>
    <property type="evidence" value="ECO:0007669"/>
    <property type="project" value="InterPro"/>
</dbReference>
<comment type="subcellular location">
    <subcellularLocation>
        <location evidence="1 12">Mitochondrion membrane</location>
        <topology evidence="1 12">Single-pass membrane protein</topology>
    </subcellularLocation>
</comment>
<protein>
    <recommendedName>
        <fullName evidence="12">ATP synthase complex subunit 8</fullName>
    </recommendedName>
</protein>
<keyword evidence="6 12" id="KW-0375">Hydrogen ion transport</keyword>
<proteinExistence type="inferred from homology"/>
<dbReference type="CTD" id="4509"/>
<evidence type="ECO:0000256" key="8">
    <source>
        <dbReference type="ARBA" id="ARBA00023065"/>
    </source>
</evidence>
<dbReference type="GO" id="GO:0015986">
    <property type="term" value="P:proton motive force-driven ATP synthesis"/>
    <property type="evidence" value="ECO:0007669"/>
    <property type="project" value="InterPro"/>
</dbReference>
<evidence type="ECO:0000256" key="11">
    <source>
        <dbReference type="ARBA" id="ARBA00023310"/>
    </source>
</evidence>
<keyword evidence="8 12" id="KW-0406">Ion transport</keyword>
<sequence length="54" mass="6466">MPQLNPIPWLCYLALVWLIFLFLAPSKILNHINLNEPNPKSTKTSNYLWTWPWQ</sequence>
<evidence type="ECO:0000256" key="1">
    <source>
        <dbReference type="ARBA" id="ARBA00004304"/>
    </source>
</evidence>
<dbReference type="GO" id="GO:0045259">
    <property type="term" value="C:proton-transporting ATP synthase complex"/>
    <property type="evidence" value="ECO:0007669"/>
    <property type="project" value="UniProtKB-KW"/>
</dbReference>
<evidence type="ECO:0000256" key="4">
    <source>
        <dbReference type="ARBA" id="ARBA00022547"/>
    </source>
</evidence>
<evidence type="ECO:0000256" key="9">
    <source>
        <dbReference type="ARBA" id="ARBA00023128"/>
    </source>
</evidence>
<dbReference type="RefSeq" id="YP_009178233.1">
    <property type="nucleotide sequence ID" value="NC_028296.1"/>
</dbReference>
<accession>A0A0N7AXC7</accession>
<feature type="transmembrane region" description="Helical" evidence="13">
    <location>
        <begin position="6"/>
        <end position="24"/>
    </location>
</feature>
<keyword evidence="10 13" id="KW-0472">Membrane</keyword>
<evidence type="ECO:0000256" key="2">
    <source>
        <dbReference type="ARBA" id="ARBA00008892"/>
    </source>
</evidence>
<name>A0A0N7AXC7_9NEOB</name>
<evidence type="ECO:0000256" key="7">
    <source>
        <dbReference type="ARBA" id="ARBA00022989"/>
    </source>
</evidence>
<keyword evidence="11" id="KW-0066">ATP synthesis</keyword>
<dbReference type="GeneID" id="26129305"/>
<organism evidence="14">
    <name type="scientific">Rana draytonii</name>
    <name type="common">California red-legged frog</name>
    <dbReference type="NCBI Taxonomy" id="290503"/>
    <lineage>
        <taxon>Eukaryota</taxon>
        <taxon>Metazoa</taxon>
        <taxon>Chordata</taxon>
        <taxon>Craniata</taxon>
        <taxon>Vertebrata</taxon>
        <taxon>Euteleostomi</taxon>
        <taxon>Amphibia</taxon>
        <taxon>Batrachia</taxon>
        <taxon>Anura</taxon>
        <taxon>Neobatrachia</taxon>
        <taxon>Ranoidea</taxon>
        <taxon>Ranidae</taxon>
        <taxon>Rana</taxon>
        <taxon>Rana</taxon>
    </lineage>
</organism>
<dbReference type="EMBL" id="KP013110">
    <property type="protein sequence ID" value="AJW75537.1"/>
    <property type="molecule type" value="Genomic_DNA"/>
</dbReference>
<dbReference type="GO" id="GO:0031966">
    <property type="term" value="C:mitochondrial membrane"/>
    <property type="evidence" value="ECO:0007669"/>
    <property type="project" value="UniProtKB-SubCell"/>
</dbReference>
<keyword evidence="3 12" id="KW-0813">Transport</keyword>
<evidence type="ECO:0000256" key="5">
    <source>
        <dbReference type="ARBA" id="ARBA00022692"/>
    </source>
</evidence>
<evidence type="ECO:0000256" key="10">
    <source>
        <dbReference type="ARBA" id="ARBA00023136"/>
    </source>
</evidence>
<evidence type="ECO:0000256" key="12">
    <source>
        <dbReference type="RuleBase" id="RU003661"/>
    </source>
</evidence>
<comment type="similarity">
    <text evidence="2 12">Belongs to the ATPase protein 8 family.</text>
</comment>
<gene>
    <name evidence="14" type="primary">ATP8</name>
</gene>
<dbReference type="AlphaFoldDB" id="A0A0N7AXC7"/>
<dbReference type="InterPro" id="IPR050635">
    <property type="entry name" value="ATPase_protein_8"/>
</dbReference>
<reference evidence="14" key="1">
    <citation type="submission" date="2014-10" db="EMBL/GenBank/DDBJ databases">
        <title>Introduction of universal fish and amphibian primers for long-range PCR amplification and whole mitochondrial genome assembly using next-generation sequencing techniques.</title>
        <authorList>
            <person name="Renshaw M.A."/>
            <person name="Olds B.P."/>
            <person name="Li Y."/>
            <person name="Pfrender M.E."/>
            <person name="Lodge D.M."/>
        </authorList>
    </citation>
    <scope>NUCLEOTIDE SEQUENCE</scope>
</reference>
<keyword evidence="7 13" id="KW-1133">Transmembrane helix</keyword>